<dbReference type="eggNOG" id="arCOG02263">
    <property type="taxonomic scope" value="Archaea"/>
</dbReference>
<dbReference type="PATRIC" id="fig|634498.28.peg.649"/>
<dbReference type="EMBL" id="CP001719">
    <property type="protein sequence ID" value="ADC46498.1"/>
    <property type="molecule type" value="Genomic_DNA"/>
</dbReference>
<sequence>MSFTDNLKKSLGFEEGEYGSGYTFDEGYNGEPDPFFEGILIPYKFPETKAFMEIILIKPKSVDDMDYIFDQVVEENNPVIMDLSFMEKKGAAEFKQAGEKLKVLRQQYNAEAILLSKSDDKNLIIVTPARVKLIRKE</sequence>
<dbReference type="Gene3D" id="3.30.110.150">
    <property type="entry name" value="SepF-like protein"/>
    <property type="match status" value="1"/>
</dbReference>
<keyword evidence="2" id="KW-1185">Reference proteome</keyword>
<proteinExistence type="predicted"/>
<protein>
    <recommendedName>
        <fullName evidence="3">Cell division protein SepF</fullName>
    </recommendedName>
</protein>
<dbReference type="HOGENOM" id="CLU_1682702_0_0_2"/>
<accession>D3E1T7</accession>
<dbReference type="InterPro" id="IPR038594">
    <property type="entry name" value="SepF-like_sf"/>
</dbReference>
<dbReference type="InterPro" id="IPR007561">
    <property type="entry name" value="Cell_div_SepF/SepF-rel"/>
</dbReference>
<dbReference type="GeneID" id="8770294"/>
<evidence type="ECO:0000313" key="1">
    <source>
        <dbReference type="EMBL" id="ADC46498.1"/>
    </source>
</evidence>
<dbReference type="OrthoDB" id="74755at2157"/>
<reference evidence="1 2" key="1">
    <citation type="journal article" date="2010" name="PLoS ONE">
        <title>The genome sequence of the rumen methanogen Methanobrevibacter ruminantium reveals new possibilities for controlling ruminant methane emissions.</title>
        <authorList>
            <person name="Leahy S.C."/>
            <person name="Kelly W.J."/>
            <person name="Altermann E."/>
            <person name="Ronimus R.S."/>
            <person name="Yeoman C.J."/>
            <person name="Pacheco D.M."/>
            <person name="Li D."/>
            <person name="Kong Z."/>
            <person name="McTavish S."/>
            <person name="Sang C."/>
            <person name="Lambie S.C."/>
            <person name="Janssen P.H."/>
            <person name="Dey D."/>
            <person name="Attwood G.T."/>
        </authorList>
    </citation>
    <scope>NUCLEOTIDE SEQUENCE [LARGE SCALE GENOMIC DNA]</scope>
    <source>
        <strain evidence="2">ATCC 35063 / DSM 1093 / JCM 13430 / OCM 146 / M1</strain>
    </source>
</reference>
<gene>
    <name evidence="1" type="ordered locus">mru_0647</name>
</gene>
<organism evidence="1 2">
    <name type="scientific">Methanobrevibacter ruminantium (strain ATCC 35063 / DSM 1093 / JCM 13430 / OCM 146 / M1)</name>
    <name type="common">Methanobacterium ruminantium</name>
    <dbReference type="NCBI Taxonomy" id="634498"/>
    <lineage>
        <taxon>Archaea</taxon>
        <taxon>Methanobacteriati</taxon>
        <taxon>Methanobacteriota</taxon>
        <taxon>Methanomada group</taxon>
        <taxon>Methanobacteria</taxon>
        <taxon>Methanobacteriales</taxon>
        <taxon>Methanobacteriaceae</taxon>
        <taxon>Methanobrevibacter</taxon>
    </lineage>
</organism>
<evidence type="ECO:0008006" key="3">
    <source>
        <dbReference type="Google" id="ProtNLM"/>
    </source>
</evidence>
<name>D3E1T7_METRM</name>
<dbReference type="KEGG" id="mru:mru_0647"/>
<dbReference type="AlphaFoldDB" id="D3E1T7"/>
<dbReference type="Pfam" id="PF04472">
    <property type="entry name" value="SepF"/>
    <property type="match status" value="1"/>
</dbReference>
<dbReference type="STRING" id="634498.mru_0647"/>
<dbReference type="Proteomes" id="UP000008680">
    <property type="component" value="Chromosome"/>
</dbReference>
<dbReference type="RefSeq" id="WP_012955449.1">
    <property type="nucleotide sequence ID" value="NC_013790.1"/>
</dbReference>
<evidence type="ECO:0000313" key="2">
    <source>
        <dbReference type="Proteomes" id="UP000008680"/>
    </source>
</evidence>